<name>A0A5B7E4L8_PORTR</name>
<organism evidence="2 3">
    <name type="scientific">Portunus trituberculatus</name>
    <name type="common">Swimming crab</name>
    <name type="synonym">Neptunus trituberculatus</name>
    <dbReference type="NCBI Taxonomy" id="210409"/>
    <lineage>
        <taxon>Eukaryota</taxon>
        <taxon>Metazoa</taxon>
        <taxon>Ecdysozoa</taxon>
        <taxon>Arthropoda</taxon>
        <taxon>Crustacea</taxon>
        <taxon>Multicrustacea</taxon>
        <taxon>Malacostraca</taxon>
        <taxon>Eumalacostraca</taxon>
        <taxon>Eucarida</taxon>
        <taxon>Decapoda</taxon>
        <taxon>Pleocyemata</taxon>
        <taxon>Brachyura</taxon>
        <taxon>Eubrachyura</taxon>
        <taxon>Portunoidea</taxon>
        <taxon>Portunidae</taxon>
        <taxon>Portuninae</taxon>
        <taxon>Portunus</taxon>
    </lineage>
</organism>
<protein>
    <submittedName>
        <fullName evidence="2">Uncharacterized protein</fullName>
    </submittedName>
</protein>
<keyword evidence="3" id="KW-1185">Reference proteome</keyword>
<sequence>MLPQNKKQTRISENQSPVTSYSSDLEENTLVKRIIRKNKSQSSSSTCPVVITEKCLRVPGTGYWSRLYKDITQDFTRANFTRANVPYDARTY</sequence>
<accession>A0A5B7E4L8</accession>
<dbReference type="AlphaFoldDB" id="A0A5B7E4L8"/>
<reference evidence="2 3" key="1">
    <citation type="submission" date="2019-05" db="EMBL/GenBank/DDBJ databases">
        <title>Another draft genome of Portunus trituberculatus and its Hox gene families provides insights of decapod evolution.</title>
        <authorList>
            <person name="Jeong J.-H."/>
            <person name="Song I."/>
            <person name="Kim S."/>
            <person name="Choi T."/>
            <person name="Kim D."/>
            <person name="Ryu S."/>
            <person name="Kim W."/>
        </authorList>
    </citation>
    <scope>NUCLEOTIDE SEQUENCE [LARGE SCALE GENOMIC DNA]</scope>
    <source>
        <tissue evidence="2">Muscle</tissue>
    </source>
</reference>
<dbReference type="EMBL" id="VSRR010001877">
    <property type="protein sequence ID" value="MPC28233.1"/>
    <property type="molecule type" value="Genomic_DNA"/>
</dbReference>
<proteinExistence type="predicted"/>
<comment type="caution">
    <text evidence="2">The sequence shown here is derived from an EMBL/GenBank/DDBJ whole genome shotgun (WGS) entry which is preliminary data.</text>
</comment>
<feature type="region of interest" description="Disordered" evidence="1">
    <location>
        <begin position="1"/>
        <end position="24"/>
    </location>
</feature>
<evidence type="ECO:0000256" key="1">
    <source>
        <dbReference type="SAM" id="MobiDB-lite"/>
    </source>
</evidence>
<evidence type="ECO:0000313" key="2">
    <source>
        <dbReference type="EMBL" id="MPC28233.1"/>
    </source>
</evidence>
<gene>
    <name evidence="2" type="ORF">E2C01_021431</name>
</gene>
<feature type="compositionally biased region" description="Polar residues" evidence="1">
    <location>
        <begin position="11"/>
        <end position="23"/>
    </location>
</feature>
<dbReference type="Proteomes" id="UP000324222">
    <property type="component" value="Unassembled WGS sequence"/>
</dbReference>
<evidence type="ECO:0000313" key="3">
    <source>
        <dbReference type="Proteomes" id="UP000324222"/>
    </source>
</evidence>